<comment type="caution">
    <text evidence="1">The sequence shown here is derived from an EMBL/GenBank/DDBJ whole genome shotgun (WGS) entry which is preliminary data.</text>
</comment>
<dbReference type="InterPro" id="IPR053860">
    <property type="entry name" value="DUF6932"/>
</dbReference>
<accession>A0A4Q2T1A5</accession>
<gene>
    <name evidence="1" type="ORF">EUU22_11955</name>
</gene>
<name>A0A4Q2T1A5_9HYPH</name>
<keyword evidence="2" id="KW-1185">Reference proteome</keyword>
<dbReference type="OrthoDB" id="7842083at2"/>
<protein>
    <submittedName>
        <fullName evidence="1">Uncharacterized protein</fullName>
    </submittedName>
</protein>
<proteinExistence type="predicted"/>
<dbReference type="Pfam" id="PF22014">
    <property type="entry name" value="DUF6932"/>
    <property type="match status" value="1"/>
</dbReference>
<reference evidence="1 2" key="1">
    <citation type="submission" date="2019-01" db="EMBL/GenBank/DDBJ databases">
        <authorList>
            <person name="Deng T."/>
        </authorList>
    </citation>
    <scope>NUCLEOTIDE SEQUENCE [LARGE SCALE GENOMIC DNA]</scope>
    <source>
        <strain evidence="1 2">F8825</strain>
    </source>
</reference>
<evidence type="ECO:0000313" key="1">
    <source>
        <dbReference type="EMBL" id="RYC12416.1"/>
    </source>
</evidence>
<dbReference type="Proteomes" id="UP000291088">
    <property type="component" value="Unassembled WGS sequence"/>
</dbReference>
<dbReference type="AlphaFoldDB" id="A0A4Q2T1A5"/>
<dbReference type="EMBL" id="SDVB01000238">
    <property type="protein sequence ID" value="RYC12416.1"/>
    <property type="molecule type" value="Genomic_DNA"/>
</dbReference>
<organism evidence="1 2">
    <name type="scientific">Ciceribacter ferrooxidans</name>
    <dbReference type="NCBI Taxonomy" id="2509717"/>
    <lineage>
        <taxon>Bacteria</taxon>
        <taxon>Pseudomonadati</taxon>
        <taxon>Pseudomonadota</taxon>
        <taxon>Alphaproteobacteria</taxon>
        <taxon>Hyphomicrobiales</taxon>
        <taxon>Rhizobiaceae</taxon>
        <taxon>Ciceribacter</taxon>
    </lineage>
</organism>
<evidence type="ECO:0000313" key="2">
    <source>
        <dbReference type="Proteomes" id="UP000291088"/>
    </source>
</evidence>
<sequence length="158" mass="18246">MIHSLGTTPRRKQLLRNLLAYRALMYENGYVSGIQFLDGSFVEDVERHSGRDPGDIDVYSLLDAPARFLQHPELWQTDEGFKFWEDEIQNQPLNKARFELDTYALLIQELPFGNLLQDVMYWYSLFSHQKVTFAWKGFVAVLLDQRTDAEALGLLGGS</sequence>